<feature type="transmembrane region" description="Helical" evidence="6">
    <location>
        <begin position="373"/>
        <end position="395"/>
    </location>
</feature>
<dbReference type="Proteomes" id="UP000396862">
    <property type="component" value="Unassembled WGS sequence"/>
</dbReference>
<evidence type="ECO:0000256" key="4">
    <source>
        <dbReference type="ARBA" id="ARBA00022989"/>
    </source>
</evidence>
<dbReference type="Pfam" id="PF12704">
    <property type="entry name" value="MacB_PCD"/>
    <property type="match status" value="2"/>
</dbReference>
<dbReference type="InterPro" id="IPR003838">
    <property type="entry name" value="ABC3_permease_C"/>
</dbReference>
<evidence type="ECO:0000256" key="3">
    <source>
        <dbReference type="ARBA" id="ARBA00022692"/>
    </source>
</evidence>
<accession>A0A2P8CDZ9</accession>
<keyword evidence="4 6" id="KW-1133">Transmembrane helix</keyword>
<dbReference type="InterPro" id="IPR025857">
    <property type="entry name" value="MacB_PCD"/>
</dbReference>
<protein>
    <submittedName>
        <fullName evidence="9">ABC transporter permease</fullName>
    </submittedName>
    <submittedName>
        <fullName evidence="10">Putative ABC transport system permease protein</fullName>
    </submittedName>
</protein>
<evidence type="ECO:0000313" key="12">
    <source>
        <dbReference type="Proteomes" id="UP000396862"/>
    </source>
</evidence>
<feature type="domain" description="MacB-like periplasmic core" evidence="8">
    <location>
        <begin position="20"/>
        <end position="235"/>
    </location>
</feature>
<feature type="transmembrane region" description="Helical" evidence="6">
    <location>
        <begin position="712"/>
        <end position="732"/>
    </location>
</feature>
<organism evidence="10 11">
    <name type="scientific">Prolixibacter denitrificans</name>
    <dbReference type="NCBI Taxonomy" id="1541063"/>
    <lineage>
        <taxon>Bacteria</taxon>
        <taxon>Pseudomonadati</taxon>
        <taxon>Bacteroidota</taxon>
        <taxon>Bacteroidia</taxon>
        <taxon>Marinilabiliales</taxon>
        <taxon>Prolixibacteraceae</taxon>
        <taxon>Prolixibacter</taxon>
    </lineage>
</organism>
<dbReference type="Proteomes" id="UP000240621">
    <property type="component" value="Unassembled WGS sequence"/>
</dbReference>
<comment type="subcellular location">
    <subcellularLocation>
        <location evidence="1">Cell membrane</location>
        <topology evidence="1">Multi-pass membrane protein</topology>
    </subcellularLocation>
</comment>
<feature type="domain" description="ABC3 transporter permease C-terminal" evidence="7">
    <location>
        <begin position="671"/>
        <end position="784"/>
    </location>
</feature>
<keyword evidence="12" id="KW-1185">Reference proteome</keyword>
<reference evidence="9 12" key="2">
    <citation type="submission" date="2019-10" db="EMBL/GenBank/DDBJ databases">
        <title>Prolixibacter strains distinguished by the presence of nitrate reductase genes were adept at nitrate-dependent anaerobic corrosion of metallic iron and carbon steel.</title>
        <authorList>
            <person name="Iino T."/>
            <person name="Shono N."/>
            <person name="Ito K."/>
            <person name="Nakamura R."/>
            <person name="Sueoka K."/>
            <person name="Harayama S."/>
            <person name="Ohkuma M."/>
        </authorList>
    </citation>
    <scope>NUCLEOTIDE SEQUENCE [LARGE SCALE GENOMIC DNA]</scope>
    <source>
        <strain evidence="9 12">MIC1-1</strain>
    </source>
</reference>
<dbReference type="PROSITE" id="PS51257">
    <property type="entry name" value="PROKAR_LIPOPROTEIN"/>
    <property type="match status" value="1"/>
</dbReference>
<feature type="domain" description="MacB-like periplasmic core" evidence="8">
    <location>
        <begin position="433"/>
        <end position="634"/>
    </location>
</feature>
<comment type="caution">
    <text evidence="10">The sequence shown here is derived from an EMBL/GenBank/DDBJ whole genome shotgun (WGS) entry which is preliminary data.</text>
</comment>
<dbReference type="EMBL" id="BLAU01000001">
    <property type="protein sequence ID" value="GET21941.1"/>
    <property type="molecule type" value="Genomic_DNA"/>
</dbReference>
<evidence type="ECO:0000256" key="1">
    <source>
        <dbReference type="ARBA" id="ARBA00004651"/>
    </source>
</evidence>
<feature type="transmembrane region" description="Helical" evidence="6">
    <location>
        <begin position="425"/>
        <end position="445"/>
    </location>
</feature>
<dbReference type="GO" id="GO:0005886">
    <property type="term" value="C:plasma membrane"/>
    <property type="evidence" value="ECO:0007669"/>
    <property type="project" value="UniProtKB-SubCell"/>
</dbReference>
<dbReference type="RefSeq" id="WP_106541979.1">
    <property type="nucleotide sequence ID" value="NZ_BLAU01000001.1"/>
</dbReference>
<dbReference type="EMBL" id="PYGC01000004">
    <property type="protein sequence ID" value="PSK83176.1"/>
    <property type="molecule type" value="Genomic_DNA"/>
</dbReference>
<keyword evidence="3 6" id="KW-0812">Transmembrane</keyword>
<evidence type="ECO:0000256" key="2">
    <source>
        <dbReference type="ARBA" id="ARBA00022475"/>
    </source>
</evidence>
<dbReference type="PANTHER" id="PTHR30572:SF18">
    <property type="entry name" value="ABC-TYPE MACROLIDE FAMILY EXPORT SYSTEM PERMEASE COMPONENT 2"/>
    <property type="match status" value="1"/>
</dbReference>
<dbReference type="PANTHER" id="PTHR30572">
    <property type="entry name" value="MEMBRANE COMPONENT OF TRANSPORTER-RELATED"/>
    <property type="match status" value="1"/>
</dbReference>
<evidence type="ECO:0000259" key="7">
    <source>
        <dbReference type="Pfam" id="PF02687"/>
    </source>
</evidence>
<feature type="transmembrane region" description="Helical" evidence="6">
    <location>
        <begin position="21"/>
        <end position="41"/>
    </location>
</feature>
<dbReference type="InterPro" id="IPR050250">
    <property type="entry name" value="Macrolide_Exporter_MacB"/>
</dbReference>
<feature type="transmembrane region" description="Helical" evidence="6">
    <location>
        <begin position="668"/>
        <end position="691"/>
    </location>
</feature>
<sequence>MDVIFFKLALRNILKNKMNSIINILGFSIGIAACLFLFLFVKYEFSFDKFFPNHNRIYRVVSTTKTNRGVSSSAFVYYPVAPDMKSEIPGIDAYCRVTMENPAKVYSGNALYSINNLRFADDNFFPFFHFKLLTGNPTTVLNNADKIVLSEHTAKQLFGNSNPIGKTLKYNHKLLTVNGIAANPPRNTHLTFDAIISLKYIGQSDDYKGWDGGWTMLSYLELSKGTSPQQIEKAFPDFLQKKINDKWNRSGWSYSASLQNIENVHLSDGSIQYDCSSNRSKSSIYIIGSITLLILLLAIVNYIILYTAQRLAKKKDLGLLKIFGAEKYALIFQTFIEVLILTATASLVGIILLQVFLPFLNTYLQTTVSMQESVLSIIVFLLIIISLLSLVVSFFSSRKVIKTKSIEALKDTTMAAVSGKMRNRLLVSFQFAVVILLLVSVFVVARQNSFLLNHELGFDKDNVLSVYSDDEFMNNELDGFKQDLLQLASVRAASLSSQTVGNGLTANGYKLEGEQQRTIINALYTDADFFKCFDVHIIRGRNFRGNKSLDKNAVLVNQQLVKRAGWKNPIGKEIDRDGKLNVIGVVNNFNFKPLTSNIQPLIIMANPSWDGWGYQVVNIRFQTADIQSLVHQIKKLWKNRFPETPFQISFLDDALASNYQSYQAQQKIIGFFSLLAMFIALIGLFGLTVFTTRQRTKEIGIRKVNGAKVSEVMTLLNMGFIKWVGIAFAIAAPVAWFAMNKWLENFAYRTSLSWWIFALAGILALVIALLTVSWQSWKAATKNPVEALRYE</sequence>
<feature type="transmembrane region" description="Helical" evidence="6">
    <location>
        <begin position="752"/>
        <end position="772"/>
    </location>
</feature>
<keyword evidence="2" id="KW-1003">Cell membrane</keyword>
<evidence type="ECO:0000313" key="10">
    <source>
        <dbReference type="EMBL" id="PSK83176.1"/>
    </source>
</evidence>
<keyword evidence="5 6" id="KW-0472">Membrane</keyword>
<evidence type="ECO:0000259" key="8">
    <source>
        <dbReference type="Pfam" id="PF12704"/>
    </source>
</evidence>
<feature type="domain" description="ABC3 transporter permease C-terminal" evidence="7">
    <location>
        <begin position="289"/>
        <end position="400"/>
    </location>
</feature>
<reference evidence="10 11" key="1">
    <citation type="submission" date="2018-03" db="EMBL/GenBank/DDBJ databases">
        <title>Genomic Encyclopedia of Archaeal and Bacterial Type Strains, Phase II (KMG-II): from individual species to whole genera.</title>
        <authorList>
            <person name="Goeker M."/>
        </authorList>
    </citation>
    <scope>NUCLEOTIDE SEQUENCE [LARGE SCALE GENOMIC DNA]</scope>
    <source>
        <strain evidence="10 11">DSM 27267</strain>
    </source>
</reference>
<evidence type="ECO:0000256" key="6">
    <source>
        <dbReference type="SAM" id="Phobius"/>
    </source>
</evidence>
<dbReference type="Pfam" id="PF02687">
    <property type="entry name" value="FtsX"/>
    <property type="match status" value="2"/>
</dbReference>
<evidence type="ECO:0000313" key="11">
    <source>
        <dbReference type="Proteomes" id="UP000240621"/>
    </source>
</evidence>
<dbReference type="GO" id="GO:0022857">
    <property type="term" value="F:transmembrane transporter activity"/>
    <property type="evidence" value="ECO:0007669"/>
    <property type="project" value="TreeGrafter"/>
</dbReference>
<dbReference type="AlphaFoldDB" id="A0A2P8CDZ9"/>
<proteinExistence type="predicted"/>
<feature type="transmembrane region" description="Helical" evidence="6">
    <location>
        <begin position="328"/>
        <end position="353"/>
    </location>
</feature>
<gene>
    <name evidence="10" type="ORF">CLV93_104106</name>
    <name evidence="9" type="ORF">JCM18694_21870</name>
</gene>
<evidence type="ECO:0000313" key="9">
    <source>
        <dbReference type="EMBL" id="GET21941.1"/>
    </source>
</evidence>
<evidence type="ECO:0000256" key="5">
    <source>
        <dbReference type="ARBA" id="ARBA00023136"/>
    </source>
</evidence>
<feature type="transmembrane region" description="Helical" evidence="6">
    <location>
        <begin position="284"/>
        <end position="307"/>
    </location>
</feature>
<name>A0A2P8CDZ9_9BACT</name>
<dbReference type="OrthoDB" id="905059at2"/>